<accession>A0A6A5H0S7</accession>
<dbReference type="SMART" id="SM00389">
    <property type="entry name" value="HOX"/>
    <property type="match status" value="1"/>
</dbReference>
<keyword evidence="3 6" id="KW-0238">DNA-binding</keyword>
<dbReference type="PROSITE" id="PS00027">
    <property type="entry name" value="HOMEOBOX_1"/>
    <property type="match status" value="1"/>
</dbReference>
<reference evidence="10 11" key="1">
    <citation type="submission" date="2019-12" db="EMBL/GenBank/DDBJ databases">
        <title>Chromosome-level assembly of the Caenorhabditis remanei genome.</title>
        <authorList>
            <person name="Teterina A.A."/>
            <person name="Willis J.H."/>
            <person name="Phillips P.C."/>
        </authorList>
    </citation>
    <scope>NUCLEOTIDE SEQUENCE [LARGE SCALE GENOMIC DNA]</scope>
    <source>
        <strain evidence="10 11">PX506</strain>
        <tissue evidence="10">Whole organism</tissue>
    </source>
</reference>
<comment type="caution">
    <text evidence="10">The sequence shown here is derived from an EMBL/GenBank/DDBJ whole genome shotgun (WGS) entry which is preliminary data.</text>
</comment>
<evidence type="ECO:0000256" key="3">
    <source>
        <dbReference type="ARBA" id="ARBA00023125"/>
    </source>
</evidence>
<comment type="similarity">
    <text evidence="2">Belongs to the Abd-B homeobox family.</text>
</comment>
<dbReference type="GO" id="GO:0003677">
    <property type="term" value="F:DNA binding"/>
    <property type="evidence" value="ECO:0007669"/>
    <property type="project" value="UniProtKB-UniRule"/>
</dbReference>
<dbReference type="InterPro" id="IPR046333">
    <property type="entry name" value="HXA10/ABDB-like"/>
</dbReference>
<dbReference type="InterPro" id="IPR009057">
    <property type="entry name" value="Homeodomain-like_sf"/>
</dbReference>
<dbReference type="SUPFAM" id="SSF46689">
    <property type="entry name" value="Homeodomain-like"/>
    <property type="match status" value="1"/>
</dbReference>
<dbReference type="Gene3D" id="1.10.10.60">
    <property type="entry name" value="Homeodomain-like"/>
    <property type="match status" value="1"/>
</dbReference>
<dbReference type="GO" id="GO:0005634">
    <property type="term" value="C:nucleus"/>
    <property type="evidence" value="ECO:0007669"/>
    <property type="project" value="UniProtKB-SubCell"/>
</dbReference>
<sequence length="173" mass="19635">MTDDEAERLSPFQLGDMEKKGGGGEGQMEIRPTLSSFVRLCLQTEYGPSKFQKLTKIGAKHDVTVPSTTRSSAASTPTTATMTLPWAISHEGKKKRQPYKKDQISRLEYEYTVNQYLTNKRRADLSAQLSLDEKQVKVWFQNRRMKDKKLKQRISGPFPLGAPVTPCIERLIN</sequence>
<evidence type="ECO:0000256" key="5">
    <source>
        <dbReference type="ARBA" id="ARBA00023242"/>
    </source>
</evidence>
<dbReference type="CDD" id="cd00086">
    <property type="entry name" value="homeodomain"/>
    <property type="match status" value="1"/>
</dbReference>
<evidence type="ECO:0000256" key="4">
    <source>
        <dbReference type="ARBA" id="ARBA00023155"/>
    </source>
</evidence>
<dbReference type="GO" id="GO:0000981">
    <property type="term" value="F:DNA-binding transcription factor activity, RNA polymerase II-specific"/>
    <property type="evidence" value="ECO:0007669"/>
    <property type="project" value="InterPro"/>
</dbReference>
<dbReference type="InterPro" id="IPR017970">
    <property type="entry name" value="Homeobox_CS"/>
</dbReference>
<protein>
    <recommendedName>
        <fullName evidence="9">Homeobox domain-containing protein</fullName>
    </recommendedName>
</protein>
<evidence type="ECO:0000259" key="9">
    <source>
        <dbReference type="PROSITE" id="PS50071"/>
    </source>
</evidence>
<feature type="domain" description="Homeobox" evidence="9">
    <location>
        <begin position="90"/>
        <end position="150"/>
    </location>
</feature>
<dbReference type="EMBL" id="WUAV01000003">
    <property type="protein sequence ID" value="KAF1760092.1"/>
    <property type="molecule type" value="Genomic_DNA"/>
</dbReference>
<keyword evidence="4 6" id="KW-0371">Homeobox</keyword>
<name>A0A6A5H0S7_CAERE</name>
<dbReference type="GeneID" id="9809592"/>
<organism evidence="10 11">
    <name type="scientific">Caenorhabditis remanei</name>
    <name type="common">Caenorhabditis vulgaris</name>
    <dbReference type="NCBI Taxonomy" id="31234"/>
    <lineage>
        <taxon>Eukaryota</taxon>
        <taxon>Metazoa</taxon>
        <taxon>Ecdysozoa</taxon>
        <taxon>Nematoda</taxon>
        <taxon>Chromadorea</taxon>
        <taxon>Rhabditida</taxon>
        <taxon>Rhabditina</taxon>
        <taxon>Rhabditomorpha</taxon>
        <taxon>Rhabditoidea</taxon>
        <taxon>Rhabditidae</taxon>
        <taxon>Peloderinae</taxon>
        <taxon>Caenorhabditis</taxon>
    </lineage>
</organism>
<dbReference type="RefSeq" id="XP_053586352.1">
    <property type="nucleotide sequence ID" value="XM_053726775.1"/>
</dbReference>
<dbReference type="PROSITE" id="PS50071">
    <property type="entry name" value="HOMEOBOX_2"/>
    <property type="match status" value="1"/>
</dbReference>
<feature type="region of interest" description="Disordered" evidence="8">
    <location>
        <begin position="1"/>
        <end position="29"/>
    </location>
</feature>
<dbReference type="Pfam" id="PF00046">
    <property type="entry name" value="Homeodomain"/>
    <property type="match status" value="1"/>
</dbReference>
<dbReference type="InterPro" id="IPR020479">
    <property type="entry name" value="HD_metazoa"/>
</dbReference>
<proteinExistence type="inferred from homology"/>
<dbReference type="CTD" id="9809592"/>
<comment type="subcellular location">
    <subcellularLocation>
        <location evidence="1 6 7">Nucleus</location>
    </subcellularLocation>
</comment>
<dbReference type="InterPro" id="IPR001356">
    <property type="entry name" value="HD"/>
</dbReference>
<dbReference type="Proteomes" id="UP000483820">
    <property type="component" value="Chromosome III"/>
</dbReference>
<evidence type="ECO:0000256" key="8">
    <source>
        <dbReference type="SAM" id="MobiDB-lite"/>
    </source>
</evidence>
<dbReference type="PANTHER" id="PTHR45874">
    <property type="entry name" value="HOMEOBOX PROTEIN ABDOMINAL-B"/>
    <property type="match status" value="1"/>
</dbReference>
<feature type="DNA-binding region" description="Homeobox" evidence="6">
    <location>
        <begin position="92"/>
        <end position="151"/>
    </location>
</feature>
<dbReference type="AlphaFoldDB" id="A0A6A5H0S7"/>
<gene>
    <name evidence="10" type="ORF">GCK72_008338</name>
</gene>
<dbReference type="PANTHER" id="PTHR45874:SF8">
    <property type="entry name" value="PROTEIN CBG23031"/>
    <property type="match status" value="1"/>
</dbReference>
<evidence type="ECO:0000256" key="2">
    <source>
        <dbReference type="ARBA" id="ARBA00006317"/>
    </source>
</evidence>
<evidence type="ECO:0000256" key="1">
    <source>
        <dbReference type="ARBA" id="ARBA00004123"/>
    </source>
</evidence>
<evidence type="ECO:0000313" key="10">
    <source>
        <dbReference type="EMBL" id="KAF1760092.1"/>
    </source>
</evidence>
<evidence type="ECO:0000256" key="6">
    <source>
        <dbReference type="PROSITE-ProRule" id="PRU00108"/>
    </source>
</evidence>
<keyword evidence="5 6" id="KW-0539">Nucleus</keyword>
<evidence type="ECO:0000256" key="7">
    <source>
        <dbReference type="RuleBase" id="RU000682"/>
    </source>
</evidence>
<dbReference type="PRINTS" id="PR00024">
    <property type="entry name" value="HOMEOBOX"/>
</dbReference>
<evidence type="ECO:0000313" key="11">
    <source>
        <dbReference type="Proteomes" id="UP000483820"/>
    </source>
</evidence>
<dbReference type="KEGG" id="crq:GCK72_008338"/>